<evidence type="ECO:0000313" key="4">
    <source>
        <dbReference type="Proteomes" id="UP000237811"/>
    </source>
</evidence>
<feature type="region of interest" description="Disordered" evidence="1">
    <location>
        <begin position="1"/>
        <end position="62"/>
    </location>
</feature>
<dbReference type="AlphaFoldDB" id="A0A2S9MGE3"/>
<proteinExistence type="predicted"/>
<evidence type="ECO:0000256" key="1">
    <source>
        <dbReference type="SAM" id="MobiDB-lite"/>
    </source>
</evidence>
<accession>A0A2S9MGE3</accession>
<sequence>MCHGSLLARGAAAGATVTSATHARSPPPRVARDSGEFGNGGNARRRAWRDRSDGAPRRTGER</sequence>
<comment type="caution">
    <text evidence="3">The sequence shown here is derived from an EMBL/GenBank/DDBJ whole genome shotgun (WGS) entry which is preliminary data.</text>
</comment>
<dbReference type="EMBL" id="PVFR01000022">
    <property type="protein sequence ID" value="PRE52372.1"/>
    <property type="molecule type" value="Genomic_DNA"/>
</dbReference>
<protein>
    <submittedName>
        <fullName evidence="3">Uncharacterized protein</fullName>
    </submittedName>
</protein>
<reference evidence="3 5" key="1">
    <citation type="submission" date="2018-03" db="EMBL/GenBank/DDBJ databases">
        <authorList>
            <person name="Keele B.F."/>
        </authorList>
    </citation>
    <scope>NUCLEOTIDE SEQUENCE [LARGE SCALE GENOMIC DNA]</scope>
    <source>
        <strain evidence="3 5">AU19729</strain>
    </source>
</reference>
<dbReference type="Proteomes" id="UP000237811">
    <property type="component" value="Unassembled WGS sequence"/>
</dbReference>
<feature type="compositionally biased region" description="Basic and acidic residues" evidence="1">
    <location>
        <begin position="49"/>
        <end position="62"/>
    </location>
</feature>
<feature type="compositionally biased region" description="Low complexity" evidence="1">
    <location>
        <begin position="1"/>
        <end position="23"/>
    </location>
</feature>
<dbReference type="EMBL" id="PVGH01000084">
    <property type="protein sequence ID" value="PRF57330.1"/>
    <property type="molecule type" value="Genomic_DNA"/>
</dbReference>
<evidence type="ECO:0000313" key="5">
    <source>
        <dbReference type="Proteomes" id="UP000238982"/>
    </source>
</evidence>
<evidence type="ECO:0000313" key="2">
    <source>
        <dbReference type="EMBL" id="PRE52372.1"/>
    </source>
</evidence>
<reference evidence="2 4" key="2">
    <citation type="submission" date="2018-03" db="EMBL/GenBank/DDBJ databases">
        <authorList>
            <person name="Nguyen K."/>
            <person name="Fouts D."/>
            <person name="Sutton G."/>
        </authorList>
    </citation>
    <scope>NUCLEOTIDE SEQUENCE [LARGE SCALE GENOMIC DNA]</scope>
    <source>
        <strain evidence="2 4">AU14328</strain>
    </source>
</reference>
<evidence type="ECO:0000313" key="3">
    <source>
        <dbReference type="EMBL" id="PRF57330.1"/>
    </source>
</evidence>
<dbReference type="Proteomes" id="UP000238982">
    <property type="component" value="Unassembled WGS sequence"/>
</dbReference>
<name>A0A2S9MGE3_9BURK</name>
<organism evidence="3 5">
    <name type="scientific">Burkholderia multivorans</name>
    <dbReference type="NCBI Taxonomy" id="87883"/>
    <lineage>
        <taxon>Bacteria</taxon>
        <taxon>Pseudomonadati</taxon>
        <taxon>Pseudomonadota</taxon>
        <taxon>Betaproteobacteria</taxon>
        <taxon>Burkholderiales</taxon>
        <taxon>Burkholderiaceae</taxon>
        <taxon>Burkholderia</taxon>
        <taxon>Burkholderia cepacia complex</taxon>
    </lineage>
</organism>
<gene>
    <name evidence="2" type="ORF">C6P99_08465</name>
    <name evidence="3" type="ORF">C6Q15_22865</name>
</gene>